<evidence type="ECO:0000313" key="3">
    <source>
        <dbReference type="Proteomes" id="UP000320593"/>
    </source>
</evidence>
<name>A0A562T7E5_9HYPH</name>
<dbReference type="EMBL" id="VLLF01000003">
    <property type="protein sequence ID" value="TWI89507.1"/>
    <property type="molecule type" value="Genomic_DNA"/>
</dbReference>
<evidence type="ECO:0000256" key="1">
    <source>
        <dbReference type="SAM" id="MobiDB-lite"/>
    </source>
</evidence>
<feature type="region of interest" description="Disordered" evidence="1">
    <location>
        <begin position="1"/>
        <end position="26"/>
    </location>
</feature>
<protein>
    <submittedName>
        <fullName evidence="2">Uncharacterized protein</fullName>
    </submittedName>
</protein>
<accession>A0A562T7E5</accession>
<organism evidence="2 3">
    <name type="scientific">Roseibium hamelinense</name>
    <dbReference type="NCBI Taxonomy" id="150831"/>
    <lineage>
        <taxon>Bacteria</taxon>
        <taxon>Pseudomonadati</taxon>
        <taxon>Pseudomonadota</taxon>
        <taxon>Alphaproteobacteria</taxon>
        <taxon>Hyphomicrobiales</taxon>
        <taxon>Stappiaceae</taxon>
        <taxon>Roseibium</taxon>
    </lineage>
</organism>
<sequence length="52" mass="5609">MRTTGLPRTAGARRSHKDTGKTIRNAGQKEPGVFLLWSGFRQAYGTGLGSFA</sequence>
<evidence type="ECO:0000313" key="2">
    <source>
        <dbReference type="EMBL" id="TWI89507.1"/>
    </source>
</evidence>
<proteinExistence type="predicted"/>
<dbReference type="AlphaFoldDB" id="A0A562T7E5"/>
<reference evidence="2 3" key="1">
    <citation type="submission" date="2019-07" db="EMBL/GenBank/DDBJ databases">
        <title>Genomic Encyclopedia of Archaeal and Bacterial Type Strains, Phase II (KMG-II): from individual species to whole genera.</title>
        <authorList>
            <person name="Goeker M."/>
        </authorList>
    </citation>
    <scope>NUCLEOTIDE SEQUENCE [LARGE SCALE GENOMIC DNA]</scope>
    <source>
        <strain evidence="2 3">ATCC BAA-252</strain>
    </source>
</reference>
<comment type="caution">
    <text evidence="2">The sequence shown here is derived from an EMBL/GenBank/DDBJ whole genome shotgun (WGS) entry which is preliminary data.</text>
</comment>
<keyword evidence="3" id="KW-1185">Reference proteome</keyword>
<dbReference type="Proteomes" id="UP000320593">
    <property type="component" value="Unassembled WGS sequence"/>
</dbReference>
<gene>
    <name evidence="2" type="ORF">JM93_01710</name>
</gene>